<evidence type="ECO:0000256" key="2">
    <source>
        <dbReference type="ARBA" id="ARBA00022553"/>
    </source>
</evidence>
<dbReference type="InterPro" id="IPR055123">
    <property type="entry name" value="SpnB-like_Rossmann"/>
</dbReference>
<dbReference type="InterPro" id="IPR036736">
    <property type="entry name" value="ACP-like_sf"/>
</dbReference>
<feature type="region of interest" description="N-terminal hotdog fold" evidence="12">
    <location>
        <begin position="4446"/>
        <end position="4571"/>
    </location>
</feature>
<dbReference type="InterPro" id="IPR049552">
    <property type="entry name" value="PKS_DH_N"/>
</dbReference>
<evidence type="ECO:0000256" key="6">
    <source>
        <dbReference type="ARBA" id="ARBA00023315"/>
    </source>
</evidence>
<keyword evidence="17" id="KW-1185">Reference proteome</keyword>
<evidence type="ECO:0000256" key="9">
    <source>
        <dbReference type="ARBA" id="ARBA00060622"/>
    </source>
</evidence>
<dbReference type="InterPro" id="IPR006162">
    <property type="entry name" value="Ppantetheine_attach_site"/>
</dbReference>
<dbReference type="Pfam" id="PF00550">
    <property type="entry name" value="PP-binding"/>
    <property type="match status" value="6"/>
</dbReference>
<dbReference type="InterPro" id="IPR014043">
    <property type="entry name" value="Acyl_transferase_dom"/>
</dbReference>
<dbReference type="RefSeq" id="WP_091294754.1">
    <property type="nucleotide sequence ID" value="NZ_FNON01000007.1"/>
</dbReference>
<dbReference type="PROSITE" id="PS52004">
    <property type="entry name" value="KS3_2"/>
    <property type="match status" value="3"/>
</dbReference>
<feature type="active site" description="Proton acceptor; for dehydratase activity" evidence="12">
    <location>
        <position position="2768"/>
    </location>
</feature>
<dbReference type="Gene3D" id="1.10.1200.10">
    <property type="entry name" value="ACP-like"/>
    <property type="match status" value="6"/>
</dbReference>
<feature type="domain" description="Ketosynthase family 3 (KS3)" evidence="14">
    <location>
        <begin position="3561"/>
        <end position="3987"/>
    </location>
</feature>
<dbReference type="Pfam" id="PF00109">
    <property type="entry name" value="ketoacyl-synt"/>
    <property type="match status" value="3"/>
</dbReference>
<feature type="active site" description="Proton acceptor; for dehydratase activity" evidence="12">
    <location>
        <position position="4478"/>
    </location>
</feature>
<dbReference type="Pfam" id="PF08659">
    <property type="entry name" value="KR"/>
    <property type="match status" value="3"/>
</dbReference>
<dbReference type="SMART" id="SM00823">
    <property type="entry name" value="PKS_PP"/>
    <property type="match status" value="6"/>
</dbReference>
<sequence>MSEPGNVVSDTVEQPDKQALVRRLEALPTSEQLRLLTELVVKQATDALRKIRPDSKTIVDAERAFRDIGLDSLALVDLHQRLNTATGLALPPTVVFDYTTAAALAAYVRTEVLGLAPEDAVATQQIASYADDEPIAIVGISCKFPGGVLNADDLWRLVDEGREVLGEFPDNRGWALDTMFDENPEEPGKSYVTKGGFLPDAPDFDADFFGISPKEAVAMDPQQRVTLEAAWEALEHAGIDPTTLKGTQASVYVGAEVHEYGVRVHEAPEGLDAYLMTGTAPSVTSGRVAYVFGFEGPAVTVDTACSGAIVSLHLASQALRRGETQLALVGGVCVMGSPGIFTSFSRQRGLAPDGHVKAFAAAADGTGFSEGIGLLVVERLSDAVANGHNVLAIVRSTAVNQDGASNGLTAPSGTSQQRLIRQALAVAGYTSDDVDVVDAHGTGTKLGDPIEAQAILATYGKGRSEGHPLWLGSSKPNLGHTQAAGGVASMIKMIMAMKHGRMPKSLNIDAPTPNVDWSAGDVKLLTEPVAWEPNGRPRRAGISSFGISGTNAHAILEEPPAVEEAEHTEAPAVLTPLVVSGKTEQALRAQAERLVSFVDENPRATIADYAYSLTHTRATLTNRAVILAESTEDFVKGLRAVADGQKKAPGVHVGAAIGGRTAFLFTGQGSQRLAMGKELIDKYPVFAKAFENAVGYLDLQLEVSLWDVVFAEEDLPEGELINQTMYAQSALFAIEVALYRLLESWGVKPDYLAGHSIGELAAAHVAGVLSLDDAATLVAARGRLMQELPTGGAMVALQASEEEVLPWLNGHEDKVSIAAINGPNSVVISGDHHTVMEITGRFQADGRKTKQLRVSHAFHSPLMEPMLAEFHKVARILKYNAPKIPVVSNVTGRLATAEELCSPDYWVQHVRGAVRFRDGIAWLEEQGTTTFVELGPDAVLAAMGQECVSDSAIKFVATLRRNREENPELLGALAQVHANGVKVDWAAFLKNHGGRKITLPTYAFQRKRFWLEKPESGGDASSLGLLAAQHPLLGAVVGLAGNDGVVLTGRVSLRAQPWLGDHVISGVPLLPGTAYVELAVRAGDHVGCDLLEELTLEAPMVLPDNGGLALQVVVGDADSTNRRSVDFYSRGEDAPLDAPWVRHASGVLTSGAPAPTFGLAEWPPAGGEKIDISTLYADITNQGYGYGATFQGLKAAWKADGVVYAEVALPESVKNDAANFGLHPALLDAVLHATDFASPEPVSDETRLPFAWNGVALHSVGAASLRVRIEHTGKDAVSLHIADATGAPVATIERFLLREVSAEQLAAAQAGNKDSLYQVQWTPLALGEPTEEPTPFEALGDDVPEYVLAKVEPAEGDTPAAVRTVVNKVVGLLQTWLSDDRFANSKLVVATDGGVSTDGTPAELTQAPVWGLVRAAQAENPDRFVLVDGPGPYSAALATGEPELALRNGELFVPRLTAIPTPDAGQPWAGAGTVLVTGGTGGLGALLARHLVTEHGVTHLLLTSRRGADAPGATELKAELGELGAEVTIAACDVADRAALTGLLASVPADHPLTGVVHTAGTLADCLVGSLTEERVDHVLRPKVDAAWHLHELTKDRALEVFALYSSTAGILDGAGQGNYAAANVFMDALVRHRRAAGLPGTALAWGLWAGDAGMGADLDEAAIGRIRRLGLDPLYPAESLALFDRALTGEEANVVPVRVDAKALAARKDLPALLRGLVRTPVRRAAASAGSGPVSVEVSLAAQLSGLSDADREGAILELVTAQVAGTLGHDSADAIDANRAFTDIGFDSLAAVELRNRLNSATGLRLTATLIFDYPTPRALAKHIGSKVSTVESAPKSKKPKVAVVTDEPIAIVGMACRYPGDITSPEQLWDLVAAGADGVNLFPNDRGWDVESLYDPEPGKGGKSSTREGGFLYDAAEFDPEFWGISPREAQAMDPQQRLLLETSWEAFERAGIDPQSMRGSNTGVFAGVMYHDWGTRLGEVSEEIAGYLGNGSLASVVSGRVSYVLGLEGPAVTVDTACSSSLVALHWAIQALRQGECGLALAGGVTVMSTPDTFIDMNRQGGLASDGRCKSFAAAADGTGWGEGSGMLVLERLSDAKKNGRKILAVVRGSAVNQDGASNGLTAPNGPSQQRVIEKALASAGLSAADIDTVEAHGTGTTLGDPIEAQALINTYGQERPASGTPLLLGSIKSNLGHTQAAAGVAGIIKMVKAMEHGVLPKTLHVDAPSPNVDWEAGAVELLTEAVDWPDNGHARRAGVSSFGISGTNAHVIIEQAPDAPAPANPEPNAGLVPWVISGKTAQALQGQASRLKSFVEDSGDVTAIGRSLATTRASLDHRAVVVGADRDELLRGLEAIADGTGGIVDSVRDGKLAFLFTGQGAQRLGMGRDLAGFTPRDKAGFIPFSEALDAVVAELDKHLDRPLKEVMWGEDADLLSQTAYTQTSLFAIEVALYRLVESWGVKPDFVAGHSIGELAAAHVAGVLSLEDAAKLVAARGRLMGALPTGGAMVALQATEDEVTPFLTDAIGIAAINGPRSVVISGDEGVALELKARFEADGRKTTRLKVSHAFHSALMDPMLDEFREIASSLTYNAPKIPVVSNVTGELGDVTNAEYWVTHVRNAVRFADGVKYLAGRNVTTFVELGPDAVLTAMGQDSAENAGFIPVLRRDRDEDRELLSALGKAYARGIEVDWTKFFGAGNGFVELPTYAFQRRRYWLDAAAGSGDVTSAGLETVDHPLLSAAVVSPEDGGVVLTGRVSIGTQAWIADHDVLGNLLLPGTGFVELAIRAADQVGCGKVDEIALEAPLILPPGTALALQVVVGAADASGTRPIAFYTRAENSEGSWTRHATGSVSPNADAPGFDLTEWPPRGATPVLLEDPYARLVGRGYGYGPVFQNLKAAWRRGEDVFAEVVLPEGSWAEAARFGLHPALLDSAMHADLFDAQGGLTSEETLLPFVWNGISLHAAGASSLRVHLRRVRGDEVSSIFVADSSGQPVATVESLVSRPVSAEQLDTARSGDQSLYRIVWNPVAKPASSGFPDLVSLNEVVDASAEVPALVLFSTASAAGDLPTGARSVTRSVLDVVQKWLADDRFANSKLVIVTHGAVAVDGTASDLSQAPVWGLVRAAQAENPDRFVLVDADDSAASHQALAAAATSGEPELALRDGEMLVPRLTKVSPSTVDEEPWSSEGTVLITGGTSGLGAIVARHLVTTQGVQNLVLTSRRGLEAPAAQGLKDELTELGASVDVVAADVTDKAALSTVLSGIEDLRGVVHAAGVADNGLIGTLTPERVDSVLLPKVDAAWYLHELTKDLPLTAFVLFSSAGGLVLPSGQANYAAANVFLDALAANRQAAGLPASALAFGMWAVNTGLGDIQASDLDRMNRLGLPALTVDEGLALFDAALAADEACLVPIRVDGAALKARTDEIPALLRGLVRGGTTRRAAAQAGSGNTNALAQRLAGLSEAEADKVLLDLVRTHVSAVLGHSGAEAVAPDKAFKELGFDSLAAVELRNALNGATGLKLPATLVFDYPTSKIVAEFVKEKLGGAQASIPKTITTAAVSDDEPIAIVGISCRFPGGVQSAEDLWNLVAEGRDAVTPFPAGRGWDAQAIYDPEPGTPGKTYAIEGCFLHDATEFDPEFFGIMPREALAMDPQQRLLLQSAWEAFERAGIDPTTMRGSQTGVYAGVMYHDYGSRPGQVPEDLQAYLGNGSAGSIASGRVAYSLGLEGPAVTVDTACSSSLVALHMAVQALRSGEVGMALAGGVTVMPTPEIFVDFSQQRGLAADGRCKAFAGAADGTGWSEGVGLLLIERLSDAQANGHPVLAVIRSSAINQDGASNGLTAPNGPSQQRVIQRALAQAGLSYADVDMVEGHGTGTRLGDPIEAQALLATYGQGRPEDRPLWLGSIKSNIGHAQAAAGVSGVIKMIMAIRHGMMPKTLHVDQPSPNVDWTAGAVKLLTEAREWKENGHPRRGAVSSFGLSGTNAHIILEQAPAFSEPERPEVVAPTPIVPLVVSAKTAKQLPEQATALRAFIESTEADLTDVAFSLATSRAALEHRAVVLAGDREAALSGLDALAIRGAADSAGLTAFLFTGQGAQRLGMGRDLAGFIPVFAEALDAVVAELDKHLDRPLKEVMWGDDADLLSQTAYTQTSLFAIEVALFRTLESWGIRPDVLVGHSIGELAAAHVAGVLNLADAAKLVAARGRLMQALPTGGAMVAIQATEDQVTPHLIDGVSIAAINGPTSVVVSGDEAAAVAIGEHFKAEGRKVTRLKVSHAFHSPLMEPMLAEFRTVAESLTYGTPKISIVSNVTGAAAKDEHLASADYWVGHVREAVRFAEGIATLEAQGVTRFVELGPDGVLTAMAQGALETSELLSVPTLRKGRDEVETLLTAVAKLHAAGITPDWQQFFKGSNARRIELPTYVFEKRTFWLDIQPEAGGDIGSLGLQSAQHPLLSAVVASPEGDSVTLTGRLSIETHSWIADHDVLGTVLLPGTGYVELALRAAEEVGCEVVEELIIEALMPLPQVGGVQIQVTVGPLDETDRREIAIYSRFEDAPSHVQWTRHVSGNLLRTGKPAVANLGEWPPAGSEVVDISDVYEYLTSQGYHYGPMFRGLRAIWAKGKEIYAEVALPDDARDHAAQFRVHPSMLDAALSATDFLGGRKPQDIGASQLPFSWSGVGLYDGGKAKLRCRINWVSSDSNVGSDAVKMELFDTSGNPVLQVESLVVRAVTPDRVAAAAAASTGSRERESMYRVGWSQLPLGGALMQTSSDGWAVIGDVPAGLGDGAVSYVDFAALVKADAVPPVVVYPVPQAGGDVPAAVRSNVLGTLKLIQDFLAEPKLSDSRLIVLTEGAVSIDGSDVDIAQSPVWGLVRAAQAENPDRFLLVDYDAAESSARSLPAVAAQDEPESAVRIVVSAKGSEMKIPRLGNVSATEAESGPPWTANGTILITGGTSGLGALLAKHLVTVHGARKLLLTSRRGLDAPGAKELRDELAALGVDVTVAAADVADRDQVAKLVAEHPIDAVIHAAGVLDDSVISKMTPEQVEKVLRPKVDAAWNLHELTKDLKAFVLFSSTAGLTDSAGQGNYAAANAFLDGLAQHRKAAGLPASSLVWNLWSSAGGMVDKLTPAVLARLARNGVPALSSAEGLVLFDEAVSLADAVLVPIRLDTAALAEVVDEVSALFRTVAKSTVKRVSTAAPQQAAAPAAAPAGSLEQRLAALGDEERERAIVDLVRTHVAAVRHDEPDNIDTSKGFTELGLDSLAAIELRNRLQTATGLRLPATLMFDYPKPVSLAKFLLEELTPGIAASTPVPVAAAPAPAVTLPAGGSLVQRLAGLSEDERERAVVDLVRTHVAAVRHDEPENIDTSKGFTELGLDSLAAIELRNKLQAATKLRLPATLMFDYPKPVSLAKFLLEELSPGIAASAPIPVTAAPAPVAAPVVIPAGGTLVQRLAVLAAAERERAVLDLVRTHVAAVRHDEPENIDTSKGFTELGLDSLAAIELRNKLQTATKLRLPATLMFDYPKPAVLAKFLLEELTPGISAVPVQAAPDPEEASIRQTLAAIPVAKLKESGLLESLMELANGKQDPGAAIADMGIDDLVKAALAGE</sequence>
<feature type="region of interest" description="N-terminal hotdog fold" evidence="12">
    <location>
        <begin position="2736"/>
        <end position="2859"/>
    </location>
</feature>
<dbReference type="SUPFAM" id="SSF47336">
    <property type="entry name" value="ACP-like"/>
    <property type="match status" value="6"/>
</dbReference>
<keyword evidence="5" id="KW-0511">Multifunctional enzyme</keyword>
<dbReference type="InterPro" id="IPR016036">
    <property type="entry name" value="Malonyl_transacylase_ACP-bd"/>
</dbReference>
<keyword evidence="1" id="KW-0596">Phosphopantetheine</keyword>
<dbReference type="PROSITE" id="PS50075">
    <property type="entry name" value="CARRIER"/>
    <property type="match status" value="6"/>
</dbReference>
<feature type="active site" description="Proton donor; for dehydratase activity" evidence="12">
    <location>
        <position position="2932"/>
    </location>
</feature>
<dbReference type="CDD" id="cd08956">
    <property type="entry name" value="KR_3_FAS_SDR_x"/>
    <property type="match status" value="3"/>
</dbReference>
<dbReference type="Pfam" id="PF14765">
    <property type="entry name" value="PS-DH"/>
    <property type="match status" value="3"/>
</dbReference>
<keyword evidence="2" id="KW-0597">Phosphoprotein</keyword>
<gene>
    <name evidence="16" type="ORF">SAMN05421504_107284</name>
</gene>
<dbReference type="InterPro" id="IPR018201">
    <property type="entry name" value="Ketoacyl_synth_AS"/>
</dbReference>
<evidence type="ECO:0000256" key="7">
    <source>
        <dbReference type="ARBA" id="ARBA00052442"/>
    </source>
</evidence>
<feature type="domain" description="PKS/mFAS DH" evidence="15">
    <location>
        <begin position="4446"/>
        <end position="4730"/>
    </location>
</feature>
<dbReference type="InterPro" id="IPR036291">
    <property type="entry name" value="NAD(P)-bd_dom_sf"/>
</dbReference>
<dbReference type="Pfam" id="PF02801">
    <property type="entry name" value="Ketoacyl-synt_C"/>
    <property type="match status" value="3"/>
</dbReference>
<dbReference type="Gene3D" id="3.10.129.110">
    <property type="entry name" value="Polyketide synthase dehydratase"/>
    <property type="match status" value="3"/>
</dbReference>
<feature type="region of interest" description="C-terminal hotdog fold" evidence="12">
    <location>
        <begin position="1167"/>
        <end position="1306"/>
    </location>
</feature>
<evidence type="ECO:0000256" key="4">
    <source>
        <dbReference type="ARBA" id="ARBA00022737"/>
    </source>
</evidence>
<dbReference type="InterPro" id="IPR020806">
    <property type="entry name" value="PKS_PP-bd"/>
</dbReference>
<evidence type="ECO:0000256" key="8">
    <source>
        <dbReference type="ARBA" id="ARBA00060158"/>
    </source>
</evidence>
<dbReference type="SMART" id="SM00827">
    <property type="entry name" value="PKS_AT"/>
    <property type="match status" value="3"/>
</dbReference>
<evidence type="ECO:0000256" key="1">
    <source>
        <dbReference type="ARBA" id="ARBA00022450"/>
    </source>
</evidence>
<dbReference type="EC" id="2.3.1.94" evidence="11"/>
<dbReference type="SUPFAM" id="SSF51735">
    <property type="entry name" value="NAD(P)-binding Rossmann-fold domains"/>
    <property type="match status" value="6"/>
</dbReference>
<dbReference type="InterPro" id="IPR050091">
    <property type="entry name" value="PKS_NRPS_Biosynth_Enz"/>
</dbReference>
<feature type="domain" description="Ketosynthase family 3 (KS3)" evidence="14">
    <location>
        <begin position="132"/>
        <end position="558"/>
    </location>
</feature>
<feature type="domain" description="PKS/mFAS DH" evidence="15">
    <location>
        <begin position="1030"/>
        <end position="1306"/>
    </location>
</feature>
<dbReference type="InterPro" id="IPR020807">
    <property type="entry name" value="PKS_DH"/>
</dbReference>
<dbReference type="InterPro" id="IPR016035">
    <property type="entry name" value="Acyl_Trfase/lysoPLipase"/>
</dbReference>
<feature type="domain" description="Ketosynthase family 3 (KS3)" evidence="14">
    <location>
        <begin position="1849"/>
        <end position="2276"/>
    </location>
</feature>
<dbReference type="InterPro" id="IPR014031">
    <property type="entry name" value="Ketoacyl_synth_C"/>
</dbReference>
<dbReference type="STRING" id="589385.SAMN05421504_107284"/>
<evidence type="ECO:0000259" key="13">
    <source>
        <dbReference type="PROSITE" id="PS50075"/>
    </source>
</evidence>
<evidence type="ECO:0000256" key="5">
    <source>
        <dbReference type="ARBA" id="ARBA00023268"/>
    </source>
</evidence>
<feature type="domain" description="PKS/mFAS DH" evidence="15">
    <location>
        <begin position="2736"/>
        <end position="3012"/>
    </location>
</feature>
<evidence type="ECO:0000313" key="17">
    <source>
        <dbReference type="Proteomes" id="UP000199515"/>
    </source>
</evidence>
<dbReference type="GO" id="GO:0004315">
    <property type="term" value="F:3-oxoacyl-[acyl-carrier-protein] synthase activity"/>
    <property type="evidence" value="ECO:0007669"/>
    <property type="project" value="InterPro"/>
</dbReference>
<dbReference type="FunFam" id="3.40.366.10:FF:000002">
    <property type="entry name" value="Probable polyketide synthase 2"/>
    <property type="match status" value="3"/>
</dbReference>
<evidence type="ECO:0000256" key="11">
    <source>
        <dbReference type="ARBA" id="ARBA00066981"/>
    </source>
</evidence>
<feature type="active site" description="Proton donor; for dehydratase activity" evidence="12">
    <location>
        <position position="4644"/>
    </location>
</feature>
<dbReference type="SUPFAM" id="SSF52151">
    <property type="entry name" value="FabD/lysophospholipase-like"/>
    <property type="match status" value="3"/>
</dbReference>
<evidence type="ECO:0000259" key="15">
    <source>
        <dbReference type="PROSITE" id="PS52019"/>
    </source>
</evidence>
<dbReference type="Pfam" id="PF22953">
    <property type="entry name" value="SpnB_Rossmann"/>
    <property type="match status" value="3"/>
</dbReference>
<feature type="domain" description="Carrier" evidence="13">
    <location>
        <begin position="1755"/>
        <end position="1830"/>
    </location>
</feature>
<dbReference type="PANTHER" id="PTHR43775">
    <property type="entry name" value="FATTY ACID SYNTHASE"/>
    <property type="match status" value="1"/>
</dbReference>
<dbReference type="InterPro" id="IPR016039">
    <property type="entry name" value="Thiolase-like"/>
</dbReference>
<comment type="function">
    <text evidence="8">Involved in the biosynthesis of antibiotic erythromycin via the biosynthesis of its aglycone precursor, 6-deoxyerythronolide B (6-dEB).</text>
</comment>
<dbReference type="FunFam" id="3.40.47.10:FF:000019">
    <property type="entry name" value="Polyketide synthase type I"/>
    <property type="match status" value="3"/>
</dbReference>
<dbReference type="Pfam" id="PF21089">
    <property type="entry name" value="PKS_DH_N"/>
    <property type="match status" value="3"/>
</dbReference>
<dbReference type="SMART" id="SM00822">
    <property type="entry name" value="PKS_KR"/>
    <property type="match status" value="3"/>
</dbReference>
<dbReference type="PROSITE" id="PS00012">
    <property type="entry name" value="PHOSPHOPANTETHEINE"/>
    <property type="match status" value="5"/>
</dbReference>
<feature type="domain" description="Carrier" evidence="13">
    <location>
        <begin position="35"/>
        <end position="112"/>
    </location>
</feature>
<dbReference type="InterPro" id="IPR014030">
    <property type="entry name" value="Ketoacyl_synth_N"/>
</dbReference>
<dbReference type="FunFam" id="1.10.1200.10:FF:000007">
    <property type="entry name" value="Probable polyketide synthase pks17"/>
    <property type="match status" value="5"/>
</dbReference>
<reference evidence="16 17" key="1">
    <citation type="submission" date="2016-10" db="EMBL/GenBank/DDBJ databases">
        <authorList>
            <person name="de Groot N.N."/>
        </authorList>
    </citation>
    <scope>NUCLEOTIDE SEQUENCE [LARGE SCALE GENOMIC DNA]</scope>
    <source>
        <strain evidence="16 17">CPCC 202699</strain>
    </source>
</reference>
<dbReference type="Pfam" id="PF22336">
    <property type="entry name" value="RhiE-like_linker"/>
    <property type="match status" value="1"/>
</dbReference>
<evidence type="ECO:0000256" key="12">
    <source>
        <dbReference type="PROSITE-ProRule" id="PRU01363"/>
    </source>
</evidence>
<dbReference type="GO" id="GO:0031177">
    <property type="term" value="F:phosphopantetheine binding"/>
    <property type="evidence" value="ECO:0007669"/>
    <property type="project" value="InterPro"/>
</dbReference>
<dbReference type="GO" id="GO:0047879">
    <property type="term" value="F:erythronolide synthase activity"/>
    <property type="evidence" value="ECO:0007669"/>
    <property type="project" value="UniProtKB-EC"/>
</dbReference>
<dbReference type="Pfam" id="PF16197">
    <property type="entry name" value="KAsynt_C_assoc"/>
    <property type="match status" value="2"/>
</dbReference>
<dbReference type="Proteomes" id="UP000199515">
    <property type="component" value="Unassembled WGS sequence"/>
</dbReference>
<dbReference type="GO" id="GO:0004312">
    <property type="term" value="F:fatty acid synthase activity"/>
    <property type="evidence" value="ECO:0007669"/>
    <property type="project" value="TreeGrafter"/>
</dbReference>
<proteinExistence type="predicted"/>
<dbReference type="SUPFAM" id="SSF55048">
    <property type="entry name" value="Probable ACP-binding domain of malonyl-CoA ACP transacylase"/>
    <property type="match status" value="3"/>
</dbReference>
<feature type="active site" description="Proton donor; for dehydratase activity" evidence="12">
    <location>
        <position position="1228"/>
    </location>
</feature>
<feature type="region of interest" description="N-terminal hotdog fold" evidence="12">
    <location>
        <begin position="1030"/>
        <end position="1155"/>
    </location>
</feature>
<dbReference type="InterPro" id="IPR057326">
    <property type="entry name" value="KR_dom"/>
</dbReference>
<dbReference type="PROSITE" id="PS00606">
    <property type="entry name" value="KS3_1"/>
    <property type="match status" value="2"/>
</dbReference>
<evidence type="ECO:0000313" key="16">
    <source>
        <dbReference type="EMBL" id="SDY87973.1"/>
    </source>
</evidence>
<comment type="subunit">
    <text evidence="10">Homodimer. Erythronolide synthase is composed of EryAI, EryAII and EryAIII multimodular (2 modules) polypeptides each coding for a functional synthase subunit which participates in 2 of the six FAS-like elongation steps required for formation of the polyketide. Module 1, 2, 3, 4, 5, and 6 participating in biosynthesis steps 1, 2, 3, 4, 5, and 6, respectively.</text>
</comment>
<dbReference type="GO" id="GO:0006633">
    <property type="term" value="P:fatty acid biosynthetic process"/>
    <property type="evidence" value="ECO:0007669"/>
    <property type="project" value="InterPro"/>
</dbReference>
<comment type="pathway">
    <text evidence="9">Antibiotic biosynthesis; erythromycin biosynthesis.</text>
</comment>
<keyword evidence="6" id="KW-0012">Acyltransferase</keyword>
<dbReference type="InterPro" id="IPR001227">
    <property type="entry name" value="Ac_transferase_dom_sf"/>
</dbReference>
<feature type="domain" description="Carrier" evidence="13">
    <location>
        <begin position="5334"/>
        <end position="5411"/>
    </location>
</feature>
<dbReference type="EMBL" id="FNON01000007">
    <property type="protein sequence ID" value="SDY87973.1"/>
    <property type="molecule type" value="Genomic_DNA"/>
</dbReference>
<evidence type="ECO:0000256" key="3">
    <source>
        <dbReference type="ARBA" id="ARBA00022679"/>
    </source>
</evidence>
<dbReference type="Gene3D" id="3.40.50.720">
    <property type="entry name" value="NAD(P)-binding Rossmann-like Domain"/>
    <property type="match status" value="3"/>
</dbReference>
<evidence type="ECO:0000256" key="10">
    <source>
        <dbReference type="ARBA" id="ARBA00063272"/>
    </source>
</evidence>
<dbReference type="InterPro" id="IPR013968">
    <property type="entry name" value="PKS_KR"/>
</dbReference>
<organism evidence="16 17">
    <name type="scientific">Amycolatopsis xylanica</name>
    <dbReference type="NCBI Taxonomy" id="589385"/>
    <lineage>
        <taxon>Bacteria</taxon>
        <taxon>Bacillati</taxon>
        <taxon>Actinomycetota</taxon>
        <taxon>Actinomycetes</taxon>
        <taxon>Pseudonocardiales</taxon>
        <taxon>Pseudonocardiaceae</taxon>
        <taxon>Amycolatopsis</taxon>
    </lineage>
</organism>
<feature type="domain" description="Carrier" evidence="13">
    <location>
        <begin position="5453"/>
        <end position="5530"/>
    </location>
</feature>
<dbReference type="InterPro" id="IPR049551">
    <property type="entry name" value="PKS_DH_C"/>
</dbReference>
<keyword evidence="3" id="KW-0808">Transferase</keyword>
<dbReference type="CDD" id="cd00833">
    <property type="entry name" value="PKS"/>
    <property type="match status" value="3"/>
</dbReference>
<feature type="active site" description="Proton acceptor; for dehydratase activity" evidence="12">
    <location>
        <position position="1062"/>
    </location>
</feature>
<feature type="domain" description="Carrier" evidence="13">
    <location>
        <begin position="3467"/>
        <end position="3542"/>
    </location>
</feature>
<feature type="domain" description="Carrier" evidence="13">
    <location>
        <begin position="5218"/>
        <end position="5295"/>
    </location>
</feature>
<dbReference type="SMART" id="SM00826">
    <property type="entry name" value="PKS_DH"/>
    <property type="match status" value="3"/>
</dbReference>
<comment type="catalytic activity">
    <reaction evidence="7">
        <text>6 (S)-methylmalonyl-CoA + propanoyl-CoA + 6 NADPH + 12 H(+) = 6-deoxyerythronolide B + 6 CO2 + 6 NADP(+) + 7 CoA + H2O</text>
        <dbReference type="Rhea" id="RHEA:23068"/>
        <dbReference type="ChEBI" id="CHEBI:15377"/>
        <dbReference type="ChEBI" id="CHEBI:15378"/>
        <dbReference type="ChEBI" id="CHEBI:16089"/>
        <dbReference type="ChEBI" id="CHEBI:16526"/>
        <dbReference type="ChEBI" id="CHEBI:57287"/>
        <dbReference type="ChEBI" id="CHEBI:57327"/>
        <dbReference type="ChEBI" id="CHEBI:57392"/>
        <dbReference type="ChEBI" id="CHEBI:57783"/>
        <dbReference type="ChEBI" id="CHEBI:58349"/>
        <dbReference type="EC" id="2.3.1.94"/>
    </reaction>
</comment>
<dbReference type="Gene3D" id="3.40.366.10">
    <property type="entry name" value="Malonyl-Coenzyme A Acyl Carrier Protein, domain 2"/>
    <property type="match status" value="3"/>
</dbReference>
<dbReference type="PROSITE" id="PS52019">
    <property type="entry name" value="PKS_MFAS_DH"/>
    <property type="match status" value="3"/>
</dbReference>
<dbReference type="InterPro" id="IPR054514">
    <property type="entry name" value="RhiE-like_linker"/>
</dbReference>
<dbReference type="SUPFAM" id="SSF53901">
    <property type="entry name" value="Thiolase-like"/>
    <property type="match status" value="3"/>
</dbReference>
<dbReference type="InterPro" id="IPR032821">
    <property type="entry name" value="PKS_assoc"/>
</dbReference>
<dbReference type="Gene3D" id="3.30.70.3290">
    <property type="match status" value="3"/>
</dbReference>
<name>A0A1H3NGU7_9PSEU</name>
<protein>
    <recommendedName>
        <fullName evidence="11">6-deoxyerythronolide-B synthase</fullName>
        <ecNumber evidence="11">2.3.1.94</ecNumber>
    </recommendedName>
</protein>
<dbReference type="PANTHER" id="PTHR43775:SF51">
    <property type="entry name" value="INACTIVE PHENOLPHTHIOCEROL SYNTHESIS POLYKETIDE SYNTHASE TYPE I PKS1-RELATED"/>
    <property type="match status" value="1"/>
</dbReference>
<dbReference type="InterPro" id="IPR042104">
    <property type="entry name" value="PKS_dehydratase_sf"/>
</dbReference>
<dbReference type="SMART" id="SM01294">
    <property type="entry name" value="PKS_PP_betabranch"/>
    <property type="match status" value="6"/>
</dbReference>
<dbReference type="SMART" id="SM00825">
    <property type="entry name" value="PKS_KS"/>
    <property type="match status" value="3"/>
</dbReference>
<dbReference type="InterPro" id="IPR020841">
    <property type="entry name" value="PKS_Beta-ketoAc_synthase_dom"/>
</dbReference>
<feature type="region of interest" description="C-terminal hotdog fold" evidence="12">
    <location>
        <begin position="4583"/>
        <end position="4730"/>
    </location>
</feature>
<keyword evidence="4" id="KW-0677">Repeat</keyword>
<dbReference type="Gene3D" id="3.40.47.10">
    <property type="match status" value="3"/>
</dbReference>
<dbReference type="Pfam" id="PF00698">
    <property type="entry name" value="Acyl_transf_1"/>
    <property type="match status" value="3"/>
</dbReference>
<evidence type="ECO:0000259" key="14">
    <source>
        <dbReference type="PROSITE" id="PS52004"/>
    </source>
</evidence>
<feature type="region of interest" description="C-terminal hotdog fold" evidence="12">
    <location>
        <begin position="2871"/>
        <end position="3012"/>
    </location>
</feature>
<accession>A0A1H3NGU7</accession>
<dbReference type="OrthoDB" id="9778690at2"/>
<dbReference type="InterPro" id="IPR009081">
    <property type="entry name" value="PP-bd_ACP"/>
</dbReference>
<dbReference type="InterPro" id="IPR049900">
    <property type="entry name" value="PKS_mFAS_DH"/>
</dbReference>